<reference evidence="1 2" key="1">
    <citation type="submission" date="2024-05" db="EMBL/GenBank/DDBJ databases">
        <authorList>
            <person name="Wallberg A."/>
        </authorList>
    </citation>
    <scope>NUCLEOTIDE SEQUENCE [LARGE SCALE GENOMIC DNA]</scope>
</reference>
<feature type="non-terminal residue" evidence="1">
    <location>
        <position position="1"/>
    </location>
</feature>
<dbReference type="EMBL" id="CAXKWB010057696">
    <property type="protein sequence ID" value="CAL4179748.1"/>
    <property type="molecule type" value="Genomic_DNA"/>
</dbReference>
<name>A0AAV2SE55_MEGNR</name>
<protein>
    <recommendedName>
        <fullName evidence="3">N-acetyllactosaminide beta-1,3-N-acetylglucosaminyltransferase</fullName>
    </recommendedName>
</protein>
<dbReference type="AlphaFoldDB" id="A0AAV2SE55"/>
<feature type="non-terminal residue" evidence="1">
    <location>
        <position position="140"/>
    </location>
</feature>
<evidence type="ECO:0008006" key="3">
    <source>
        <dbReference type="Google" id="ProtNLM"/>
    </source>
</evidence>
<dbReference type="Proteomes" id="UP001497623">
    <property type="component" value="Unassembled WGS sequence"/>
</dbReference>
<organism evidence="1 2">
    <name type="scientific">Meganyctiphanes norvegica</name>
    <name type="common">Northern krill</name>
    <name type="synonym">Thysanopoda norvegica</name>
    <dbReference type="NCBI Taxonomy" id="48144"/>
    <lineage>
        <taxon>Eukaryota</taxon>
        <taxon>Metazoa</taxon>
        <taxon>Ecdysozoa</taxon>
        <taxon>Arthropoda</taxon>
        <taxon>Crustacea</taxon>
        <taxon>Multicrustacea</taxon>
        <taxon>Malacostraca</taxon>
        <taxon>Eumalacostraca</taxon>
        <taxon>Eucarida</taxon>
        <taxon>Euphausiacea</taxon>
        <taxon>Euphausiidae</taxon>
        <taxon>Meganyctiphanes</taxon>
    </lineage>
</organism>
<accession>A0AAV2SE55</accession>
<dbReference type="PANTHER" id="PTHR47412:SF1">
    <property type="entry name" value="FI01434P-RELATED"/>
    <property type="match status" value="1"/>
</dbReference>
<keyword evidence="2" id="KW-1185">Reference proteome</keyword>
<comment type="caution">
    <text evidence="1">The sequence shown here is derived from an EMBL/GenBank/DDBJ whole genome shotgun (WGS) entry which is preliminary data.</text>
</comment>
<sequence>QTYFVLPSDVELYPSVNFIQEFFKFLKQKDFSNSTVPRVYVLPIFEVKETAYPPQTKDQLQAMLKNNDAVPFHKTLCGACHNIPKLKEWQELPYTPGLKVIHIGKRHSPYQLWEPIYVGTHKEPLYDERLSWEGKKDKMT</sequence>
<dbReference type="Pfam" id="PF13896">
    <property type="entry name" value="Glyco_transf_49"/>
    <property type="match status" value="1"/>
</dbReference>
<proteinExistence type="predicted"/>
<dbReference type="PANTHER" id="PTHR47412">
    <property type="entry name" value="FI01434P-RELATED"/>
    <property type="match status" value="1"/>
</dbReference>
<gene>
    <name evidence="1" type="ORF">MNOR_LOCUS35220</name>
</gene>
<evidence type="ECO:0000313" key="1">
    <source>
        <dbReference type="EMBL" id="CAL4179748.1"/>
    </source>
</evidence>
<evidence type="ECO:0000313" key="2">
    <source>
        <dbReference type="Proteomes" id="UP001497623"/>
    </source>
</evidence>